<feature type="compositionally biased region" description="Polar residues" evidence="1">
    <location>
        <begin position="484"/>
        <end position="494"/>
    </location>
</feature>
<protein>
    <submittedName>
        <fullName evidence="2">Uncharacterized protein</fullName>
    </submittedName>
</protein>
<organism evidence="2">
    <name type="scientific">Shewanella frigidimarina</name>
    <dbReference type="NCBI Taxonomy" id="56812"/>
    <lineage>
        <taxon>Bacteria</taxon>
        <taxon>Pseudomonadati</taxon>
        <taxon>Pseudomonadota</taxon>
        <taxon>Gammaproteobacteria</taxon>
        <taxon>Alteromonadales</taxon>
        <taxon>Shewanellaceae</taxon>
        <taxon>Shewanella</taxon>
    </lineage>
</organism>
<sequence length="1728" mass="192196">MNRAQGQQSLETDKHLIERAELDIAFPNQYLADEFQSQAQGFMLDDLLPIIDEVFEQYSENGWVLSIDKLVLDLGKLPAHDYRSQLLLKVEQALAEQLRLLSNPANPASSKPNFDVSHPIGSGFIQRNGQADTHQDMSQWDYHRLPKTQANWLQLKYFLERGVLSWNADASGFYARPKSWTTWFETTVFAHLEPLTHLLHTAGNKQEIITRLLRHLTTDKAIACLNALTQGARQLALLLKIMFDYGDGQGFSQTQKQFFTQGGWLAGRNKAEVQGFLLALFLSVVSKSVISKSGFNKSGGVTPETTWANTDANGQGFSDLRLGGSTSWFNVCQQYAPRAMKAEFNAMFSSGGTTDNPYPSDPMTTGIEKASLASPYGRQRIMELFTWALLQGKRSGLLFIWSLATHECAKEFVLLLRYLGQQYGIRHALATELSEPMFIDLLTLLEPSESVFILSFRHLFNPLAQTPLLTATNEEAHKSDRLTATKNSVDSSSAPHSRVALPAMANSHRLFWAFTLNYLLVDRGSGFNRKSYLGSMIKQAAGHQNVSQARLHQSLCQSLISLQTDSPLVRNMHQVLSELSLGVKDASAVKEQRIRTQKMKHKQGLTEEEIMMTRLCMALQQGRIELIAKHWSSYIGEHGELLRRGLYLYGQQQSVIQMLVTSLSEPMLQALLGVLAPSEKGFIVSLMAQLTGRIVELEAGPKLEATRVKQYLWQFSLGYLVTERGSVFNKLSYLGSVTQQMAAHHNVDHQLLVSGLIQGISVPGNPSLMRSELMELLISLLIQPIDLDQNLMSWDHMSSTVQSSDKPVSPDKTDHAQITEGKNGLSHEIAETAAEKDEFALDEVQLLRRLVLALELSDAVSLETLLAKANKAVLAKFTLILLHYGRSDIQIRRYLLVLPKSTQYRLVALLAPRLLLALPALIAQASLLLTGIARESFSGQAGSPAQALLLMAQGSEQDWLSVFSKSRFSKSKFSQKVSRYALSQALEFSASLKAQLGLFLWHFICREAFQPQGSAPDKALKKGADLAAFVRYLIKQMASYRHLSYQTLLQAMVNEATRRSNGSPANKIAQGGEGSPPWLVELLRQCLSAQPKSVLSPTQKSLDAPSSLSSLMLFHRGEQSLLKMAASLRLEARQAEAERNGDRYSEARYRELGQGAIGLVKLLIFLSNKDIVRCLFLMQQALMQSLDWHFIYANTPMAQRQPLRQLLEAANLSPSLGLSWPALGFASSSPSNMSRWYGGIKSLATNKLMLNSLSINDLSDKVLSGSPITGLAGSSKVNKLAGKAALQAELIDKSAQIVAKEPEHARERIEQDQALDDKDRSAGALKALQMLLTDLAKAGVAEVDYLVFAKEQARACHRLDVCLTYLLKHDAAALKACLLASIGQQDQLMLCLISIRSDSELTELMTFLYGRGFSQLHTGLTSLLLSCPTLSQISSGSNWRVWLFIAKTLAQGGRDPEPAVMDFLQTLYLTDKRFKDVFSSCEHFLTQLRGELKGKVMHGGIQAKIAIPQLKLFDKAMNKSAYSPSTQEAQIQEVSGEGVSFGAERNDRNDNANDKEQETQSMEKIYLANAGLVLLGPYISRLFTMLSLTHQGKFIDDNTQEKALHVLQYLVNGQQDSPEFQLSLNKILCGMNTARPLKYHPELTSEDKAMAEGLLAGVIQNWPSLGNTSLDGLRQTFLQREGVITLEKEAWKLRIKPTAFDVLLDSLPWSFGVIKFPWMERVLHVEWR</sequence>
<gene>
    <name evidence="2" type="ORF">AWJ07_12860</name>
</gene>
<feature type="compositionally biased region" description="Basic and acidic residues" evidence="1">
    <location>
        <begin position="1544"/>
        <end position="1558"/>
    </location>
</feature>
<dbReference type="RefSeq" id="WP_059744984.1">
    <property type="nucleotide sequence ID" value="NZ_LRDC01000010.1"/>
</dbReference>
<comment type="caution">
    <text evidence="2">The sequence shown here is derived from an EMBL/GenBank/DDBJ whole genome shotgun (WGS) entry which is preliminary data.</text>
</comment>
<dbReference type="InterPro" id="IPR045538">
    <property type="entry name" value="CIS_TMP"/>
</dbReference>
<dbReference type="EMBL" id="LRDC01000010">
    <property type="protein sequence ID" value="KVX02773.1"/>
    <property type="molecule type" value="Genomic_DNA"/>
</dbReference>
<name>A0A106C203_SHEFR</name>
<feature type="region of interest" description="Disordered" evidence="1">
    <location>
        <begin position="475"/>
        <end position="494"/>
    </location>
</feature>
<accession>A0A106C203</accession>
<feature type="region of interest" description="Disordered" evidence="1">
    <location>
        <begin position="1539"/>
        <end position="1559"/>
    </location>
</feature>
<dbReference type="Pfam" id="PF19268">
    <property type="entry name" value="CIS_TMP"/>
    <property type="match status" value="2"/>
</dbReference>
<evidence type="ECO:0000313" key="2">
    <source>
        <dbReference type="EMBL" id="KVX02773.1"/>
    </source>
</evidence>
<reference evidence="2 3" key="1">
    <citation type="submission" date="2016-01" db="EMBL/GenBank/DDBJ databases">
        <title>Draft genome of the antarctic isolate Shewanella frigidimarina Ag06-30.</title>
        <authorList>
            <person name="Parmeciano Di Noto G."/>
            <person name="Vazquez S."/>
            <person name="Mac Cormack W."/>
            <person name="Iriarte A."/>
            <person name="Quiroga C."/>
        </authorList>
    </citation>
    <scope>NUCLEOTIDE SEQUENCE [LARGE SCALE GENOMIC DNA]</scope>
    <source>
        <strain evidence="2 3">Ag06-30</strain>
    </source>
</reference>
<dbReference type="Proteomes" id="UP000055702">
    <property type="component" value="Unassembled WGS sequence"/>
</dbReference>
<evidence type="ECO:0000313" key="3">
    <source>
        <dbReference type="Proteomes" id="UP000055702"/>
    </source>
</evidence>
<evidence type="ECO:0000256" key="1">
    <source>
        <dbReference type="SAM" id="MobiDB-lite"/>
    </source>
</evidence>
<proteinExistence type="predicted"/>